<dbReference type="EMBL" id="SORL01000007">
    <property type="protein sequence ID" value="TDY64316.1"/>
    <property type="molecule type" value="Genomic_DNA"/>
</dbReference>
<dbReference type="GO" id="GO:0009055">
    <property type="term" value="F:electron transfer activity"/>
    <property type="evidence" value="ECO:0007669"/>
    <property type="project" value="InterPro"/>
</dbReference>
<dbReference type="InterPro" id="IPR036909">
    <property type="entry name" value="Cyt_c-like_dom_sf"/>
</dbReference>
<evidence type="ECO:0000313" key="6">
    <source>
        <dbReference type="Proteomes" id="UP000294824"/>
    </source>
</evidence>
<dbReference type="InterPro" id="IPR022655">
    <property type="entry name" value="DUF1553"/>
</dbReference>
<dbReference type="PANTHER" id="PTHR35889:SF3">
    <property type="entry name" value="F-BOX DOMAIN-CONTAINING PROTEIN"/>
    <property type="match status" value="1"/>
</dbReference>
<gene>
    <name evidence="5" type="ORF">DFQ06_1224</name>
</gene>
<keyword evidence="6" id="KW-1185">Reference proteome</keyword>
<dbReference type="AlphaFoldDB" id="A0A4R8MJX2"/>
<dbReference type="Pfam" id="PF07635">
    <property type="entry name" value="PSCyt1"/>
    <property type="match status" value="1"/>
</dbReference>
<dbReference type="InterPro" id="IPR011444">
    <property type="entry name" value="DUF1549"/>
</dbReference>
<keyword evidence="1" id="KW-0812">Transmembrane</keyword>
<dbReference type="GO" id="GO:0020037">
    <property type="term" value="F:heme binding"/>
    <property type="evidence" value="ECO:0007669"/>
    <property type="project" value="InterPro"/>
</dbReference>
<feature type="transmembrane region" description="Helical" evidence="1">
    <location>
        <begin position="30"/>
        <end position="48"/>
    </location>
</feature>
<dbReference type="Gene3D" id="2.60.120.200">
    <property type="match status" value="1"/>
</dbReference>
<keyword evidence="1" id="KW-0472">Membrane</keyword>
<evidence type="ECO:0000256" key="1">
    <source>
        <dbReference type="SAM" id="Phobius"/>
    </source>
</evidence>
<keyword evidence="5" id="KW-0430">Lectin</keyword>
<dbReference type="InterPro" id="IPR011429">
    <property type="entry name" value="Cyt_c_Planctomycete-type"/>
</dbReference>
<dbReference type="PANTHER" id="PTHR35889">
    <property type="entry name" value="CYCLOINULO-OLIGOSACCHARIDE FRUCTANOTRANSFERASE-RELATED"/>
    <property type="match status" value="1"/>
</dbReference>
<evidence type="ECO:0000259" key="4">
    <source>
        <dbReference type="Pfam" id="PF07635"/>
    </source>
</evidence>
<dbReference type="GO" id="GO:0030246">
    <property type="term" value="F:carbohydrate binding"/>
    <property type="evidence" value="ECO:0007669"/>
    <property type="project" value="UniProtKB-KW"/>
</dbReference>
<keyword evidence="1" id="KW-1133">Transmembrane helix</keyword>
<feature type="domain" description="DUF1549" evidence="2">
    <location>
        <begin position="197"/>
        <end position="402"/>
    </location>
</feature>
<comment type="caution">
    <text evidence="5">The sequence shown here is derived from an EMBL/GenBank/DDBJ whole genome shotgun (WGS) entry which is preliminary data.</text>
</comment>
<dbReference type="GO" id="GO:0004553">
    <property type="term" value="F:hydrolase activity, hydrolyzing O-glycosyl compounds"/>
    <property type="evidence" value="ECO:0007669"/>
    <property type="project" value="UniProtKB-ARBA"/>
</dbReference>
<evidence type="ECO:0000259" key="2">
    <source>
        <dbReference type="Pfam" id="PF07583"/>
    </source>
</evidence>
<dbReference type="Pfam" id="PF07587">
    <property type="entry name" value="PSD1"/>
    <property type="match status" value="1"/>
</dbReference>
<reference evidence="5 6" key="1">
    <citation type="submission" date="2019-03" db="EMBL/GenBank/DDBJ databases">
        <title>Genomic Encyclopedia of Type Strains, Phase III (KMG-III): the genomes of soil and plant-associated and newly described type strains.</title>
        <authorList>
            <person name="Whitman W."/>
        </authorList>
    </citation>
    <scope>NUCLEOTIDE SEQUENCE [LARGE SCALE GENOMIC DNA]</scope>
    <source>
        <strain evidence="5 6">CECT 8301</strain>
    </source>
</reference>
<proteinExistence type="predicted"/>
<dbReference type="InterPro" id="IPR013320">
    <property type="entry name" value="ConA-like_dom_sf"/>
</dbReference>
<dbReference type="GO" id="GO:0005975">
    <property type="term" value="P:carbohydrate metabolic process"/>
    <property type="evidence" value="ECO:0007669"/>
    <property type="project" value="UniProtKB-ARBA"/>
</dbReference>
<dbReference type="Proteomes" id="UP000294824">
    <property type="component" value="Unassembled WGS sequence"/>
</dbReference>
<protein>
    <submittedName>
        <fullName evidence="5">Concanavalin A-like lectin/glucanase superfamily protein</fullName>
    </submittedName>
</protein>
<feature type="domain" description="Cytochrome C Planctomycete-type" evidence="4">
    <location>
        <begin position="84"/>
        <end position="146"/>
    </location>
</feature>
<evidence type="ECO:0000259" key="3">
    <source>
        <dbReference type="Pfam" id="PF07587"/>
    </source>
</evidence>
<accession>A0A4R8MJX2</accession>
<evidence type="ECO:0000313" key="5">
    <source>
        <dbReference type="EMBL" id="TDY64316.1"/>
    </source>
</evidence>
<dbReference type="Pfam" id="PF13385">
    <property type="entry name" value="Laminin_G_3"/>
    <property type="match status" value="1"/>
</dbReference>
<name>A0A4R8MJX2_9FLAO</name>
<dbReference type="Pfam" id="PF07583">
    <property type="entry name" value="PSCyt2"/>
    <property type="match status" value="1"/>
</dbReference>
<feature type="domain" description="DUF1553" evidence="3">
    <location>
        <begin position="807"/>
        <end position="1058"/>
    </location>
</feature>
<dbReference type="SUPFAM" id="SSF46626">
    <property type="entry name" value="Cytochrome c"/>
    <property type="match status" value="1"/>
</dbReference>
<organism evidence="5 6">
    <name type="scientific">Algibacter lectus</name>
    <dbReference type="NCBI Taxonomy" id="221126"/>
    <lineage>
        <taxon>Bacteria</taxon>
        <taxon>Pseudomonadati</taxon>
        <taxon>Bacteroidota</taxon>
        <taxon>Flavobacteriia</taxon>
        <taxon>Flavobacteriales</taxon>
        <taxon>Flavobacteriaceae</taxon>
        <taxon>Algibacter</taxon>
    </lineage>
</organism>
<sequence>MSEMCIFRADLYSFNGIVKIIFERSTNYNFMFKGMSFYTLILGVLFMFSCGGPDLPEAVYVAYKELPKSIDFNQHVKPILSDKCYLCHGPDAGNIKGGLQLHTADVAYAELPESPGKVAITPGNLEKSEFFHRIISDDPDLIMPEPGSHLTLTNYEKAVLIKWIEEGAEYKEHWAFLKPEKPEIPKVKQTEFVSNTIDNFVVKQLENLKLSPSEKADKEILLRRASFDLTGLPPTLEELDAFVKDTSLNAFEKQIDRLLASPHYGEHMTLDWMDLSRYADTHGYSNDRYRDTSPWRDWVIEAFNKNMPYDEFVTWQLAGDMFENATREQKLATTFNRLHPQNLEGGIIDEEFRSEYVADRTATVSQGLLGLSYACAKCHDHKYDPISQKNYFEMYSFFNNVDETGLIPWDLATPVPAMMLPTKEQEEVLAYLETLVDDSEEKVKTTTSKEKPKAEKWIASNQFKKIPSKKQPKGLVAAFNFDNEKLINLAGGNGQNKIRMRQQFVDNEKAIYKKGASGKGLFMNGDTWLDLDNIGIFQRSQPFSIGIQVYIPKDLETGVIFHKMNSPELHSFRGYHLKIKDNKIEALLAHVYPDNAIVVESLNDVPKEKWVQLTMTYDGSSKANGVSIFMDGEKLQTKTVFDNLYKDIVFHGLRLYGKDSPRLEPGLRIGAVWRGKGIKDATIDDLMVFNKELTEIEVLQIANPDNLDKIKQKELADLNETEKEKLAEYYLANNSEAYSSALKDLEQKRLVLADSIDPIKQIMVMKESKLNRQTYILDRGNYDSPTDSVFPNAPEDIFPMTEDMPKNRLGLAKWITHKDNPLTARVTVNRYWQNIFGRGLVKTSEDFGNQGELPSHPALLDWLAIQFIESGWDVKALHKTIMMSSTYQQSSVITEALLAVDGENKWLARGPSTRLSGEMLRDNALYASGLLNTKIGGESVRPYQPKGLWKVNGDTYVQDGEEGLYRRSMYTIWKRTVPNPTISIFDAPTRDLCTTRRQKTNTPLQALVILNDPTYIEASRVLGKQITEADDLKTGITSAFKRLTGRQISNEELDLLTALQKEEFKKFDANLEKAKGWLQTGAFEIAETDNKALIAANAVVASTIMNADASITKR</sequence>
<dbReference type="SUPFAM" id="SSF49899">
    <property type="entry name" value="Concanavalin A-like lectins/glucanases"/>
    <property type="match status" value="1"/>
</dbReference>